<dbReference type="InterPro" id="IPR032914">
    <property type="entry name" value="Vam6/VPS39/TRAP1"/>
</dbReference>
<feature type="compositionally biased region" description="Polar residues" evidence="6">
    <location>
        <begin position="625"/>
        <end position="645"/>
    </location>
</feature>
<dbReference type="InterPro" id="IPR008271">
    <property type="entry name" value="Ser/Thr_kinase_AS"/>
</dbReference>
<dbReference type="Gene3D" id="1.10.510.10">
    <property type="entry name" value="Transferase(Phosphotransferase) domain 1"/>
    <property type="match status" value="1"/>
</dbReference>
<evidence type="ECO:0000256" key="2">
    <source>
        <dbReference type="ARBA" id="ARBA00022448"/>
    </source>
</evidence>
<proteinExistence type="predicted"/>
<sequence>MSGDEFKAFSCFVILDNFHKKIEVLEALDDKILAGLGDGTLVVLQQDVRNPGGQWQVTKAYKNFGQRRILQLRVWRSKNLLFSLSDEGVNAHHLPAFKLSCQAGRTRGANRFAFDETRAMLCVAAKRRLILLHYNGNEFVELKELGLPDRVMAMGWCGDNVCLGFHKEYATVHANTGALSELFSSGKAGTPVITQLASGELLLAKDNIGIFIGTDGKPSRKVGLTWSDAPLAAVYSHPYVIALLPNHIEVRSAQHISQQGLAQVLPVKGMDVASTLADRGEFGAALELAALIPPTQGQARRSLNDTLHVQYGHHLFANGEYDEAMAHFGMCSSASPVVLLRLFPSLAFPAMLKPLLQSIADYKLTEVAEPKGEEFKKAVSVLLPYLLSHRTRLASVKHDSDEEEEAAAESTEERPGHETAAELSGLSAEQHTQLAEAVDTAILKAMLEMDDTGALLRFVQRPNQVSLAEGEEALRAVGRYLELVALYQSRGRYEAALDLLRSLALAPGELSVAPQGASAELAGLTGVWAAVKCLVSIGSRNVDLIKAHARWIVRADPEAGLEMFTEMRPALPPETVLPILTNEVPTLCAPYLEAALEMGLASPAKFHNELALIYLRMAKERRDSNGSASTSGVEEGSDNATNGQPDKTRLPARQDPLQRLKELIFKSDYIDAKRILLVVPLEAQQFLEIRALLLEILGSHQEALEIYVHQMKDPRLAEAYCDRMYEAAAKEKGQQGGAQMAAWSGLTSQLNYDMYLALIQVYLERQDNTPDSARRGRAPDSSNWEAVARLLSRKHDRIDSLHALDLLPGEVPLKAALPFLEGAMRAAGEKRRNSAVVKSLRRSENLQLREEVMRCRQRNVVVHLDIKPGNFCVNNDLWDPSEDKVYIIDFGGAQRAPTVEKSLNTPAHLHFINIITSFLHMWIEKQPWTVTEGFKLGAAACVRHEPKDA</sequence>
<keyword evidence="3" id="KW-0963">Cytoplasm</keyword>
<feature type="region of interest" description="Disordered" evidence="6">
    <location>
        <begin position="396"/>
        <end position="426"/>
    </location>
</feature>
<comment type="subcellular location">
    <subcellularLocation>
        <location evidence="1">Cytoplasm</location>
    </subcellularLocation>
</comment>
<name>A0ABR2YTN8_9CHLO</name>
<feature type="repeat" description="CHCR" evidence="5">
    <location>
        <begin position="564"/>
        <end position="767"/>
    </location>
</feature>
<dbReference type="SUPFAM" id="SSF56112">
    <property type="entry name" value="Protein kinase-like (PK-like)"/>
    <property type="match status" value="1"/>
</dbReference>
<comment type="caution">
    <text evidence="8">The sequence shown here is derived from an EMBL/GenBank/DDBJ whole genome shotgun (WGS) entry which is preliminary data.</text>
</comment>
<accession>A0ABR2YTN8</accession>
<feature type="compositionally biased region" description="Basic and acidic residues" evidence="6">
    <location>
        <begin position="411"/>
        <end position="420"/>
    </location>
</feature>
<reference evidence="8 9" key="1">
    <citation type="journal article" date="2024" name="Nat. Commun.">
        <title>Phylogenomics reveals the evolutionary origins of lichenization in chlorophyte algae.</title>
        <authorList>
            <person name="Puginier C."/>
            <person name="Libourel C."/>
            <person name="Otte J."/>
            <person name="Skaloud P."/>
            <person name="Haon M."/>
            <person name="Grisel S."/>
            <person name="Petersen M."/>
            <person name="Berrin J.G."/>
            <person name="Delaux P.M."/>
            <person name="Dal Grande F."/>
            <person name="Keller J."/>
        </authorList>
    </citation>
    <scope>NUCLEOTIDE SEQUENCE [LARGE SCALE GENOMIC DNA]</scope>
    <source>
        <strain evidence="8 9">SAG 216-7</strain>
    </source>
</reference>
<dbReference type="PROSITE" id="PS00108">
    <property type="entry name" value="PROTEIN_KINASE_ST"/>
    <property type="match status" value="1"/>
</dbReference>
<evidence type="ECO:0000313" key="8">
    <source>
        <dbReference type="EMBL" id="KAK9915223.1"/>
    </source>
</evidence>
<dbReference type="Pfam" id="PF10366">
    <property type="entry name" value="Vps39_1"/>
    <property type="match status" value="1"/>
</dbReference>
<keyword evidence="2" id="KW-0813">Transport</keyword>
<dbReference type="PANTHER" id="PTHR12894:SF27">
    <property type="entry name" value="TRANSFORMING GROWTH FACTOR-BETA RECEPTOR-ASSOCIATED PROTEIN 1"/>
    <property type="match status" value="1"/>
</dbReference>
<evidence type="ECO:0000256" key="4">
    <source>
        <dbReference type="ARBA" id="ARBA00022927"/>
    </source>
</evidence>
<gene>
    <name evidence="8" type="ORF">WJX75_006439</name>
</gene>
<feature type="region of interest" description="Disordered" evidence="6">
    <location>
        <begin position="624"/>
        <end position="653"/>
    </location>
</feature>
<dbReference type="PROSITE" id="PS50236">
    <property type="entry name" value="CHCR"/>
    <property type="match status" value="1"/>
</dbReference>
<evidence type="ECO:0000256" key="5">
    <source>
        <dbReference type="PROSITE-ProRule" id="PRU01006"/>
    </source>
</evidence>
<organism evidence="8 9">
    <name type="scientific">Coccomyxa subellipsoidea</name>
    <dbReference type="NCBI Taxonomy" id="248742"/>
    <lineage>
        <taxon>Eukaryota</taxon>
        <taxon>Viridiplantae</taxon>
        <taxon>Chlorophyta</taxon>
        <taxon>core chlorophytes</taxon>
        <taxon>Trebouxiophyceae</taxon>
        <taxon>Trebouxiophyceae incertae sedis</taxon>
        <taxon>Coccomyxaceae</taxon>
        <taxon>Coccomyxa</taxon>
    </lineage>
</organism>
<dbReference type="Proteomes" id="UP001491310">
    <property type="component" value="Unassembled WGS sequence"/>
</dbReference>
<dbReference type="InterPro" id="IPR019452">
    <property type="entry name" value="VPS39/TGF_beta_rcpt-assoc_1"/>
</dbReference>
<dbReference type="PANTHER" id="PTHR12894">
    <property type="entry name" value="CNH DOMAIN CONTAINING"/>
    <property type="match status" value="1"/>
</dbReference>
<dbReference type="PROSITE" id="PS50219">
    <property type="entry name" value="CNH"/>
    <property type="match status" value="1"/>
</dbReference>
<evidence type="ECO:0000256" key="6">
    <source>
        <dbReference type="SAM" id="MobiDB-lite"/>
    </source>
</evidence>
<keyword evidence="4" id="KW-0653">Protein transport</keyword>
<keyword evidence="9" id="KW-1185">Reference proteome</keyword>
<protein>
    <recommendedName>
        <fullName evidence="7">CNH domain-containing protein</fullName>
    </recommendedName>
</protein>
<evidence type="ECO:0000313" key="9">
    <source>
        <dbReference type="Proteomes" id="UP001491310"/>
    </source>
</evidence>
<evidence type="ECO:0000256" key="1">
    <source>
        <dbReference type="ARBA" id="ARBA00004496"/>
    </source>
</evidence>
<dbReference type="InterPro" id="IPR001180">
    <property type="entry name" value="CNH_dom"/>
</dbReference>
<dbReference type="EMBL" id="JALJOT010000005">
    <property type="protein sequence ID" value="KAK9915223.1"/>
    <property type="molecule type" value="Genomic_DNA"/>
</dbReference>
<evidence type="ECO:0000256" key="3">
    <source>
        <dbReference type="ARBA" id="ARBA00022490"/>
    </source>
</evidence>
<dbReference type="InterPro" id="IPR000547">
    <property type="entry name" value="Clathrin_H-chain/VPS_repeat"/>
</dbReference>
<dbReference type="Pfam" id="PF00780">
    <property type="entry name" value="CNH"/>
    <property type="match status" value="1"/>
</dbReference>
<dbReference type="InterPro" id="IPR011009">
    <property type="entry name" value="Kinase-like_dom_sf"/>
</dbReference>
<evidence type="ECO:0000259" key="7">
    <source>
        <dbReference type="PROSITE" id="PS50219"/>
    </source>
</evidence>
<feature type="domain" description="CNH" evidence="7">
    <location>
        <begin position="19"/>
        <end position="280"/>
    </location>
</feature>